<evidence type="ECO:0000313" key="4">
    <source>
        <dbReference type="Proteomes" id="UP000249046"/>
    </source>
</evidence>
<dbReference type="Proteomes" id="UP000249046">
    <property type="component" value="Unassembled WGS sequence"/>
</dbReference>
<feature type="chain" id="PRO_5016024238" evidence="2">
    <location>
        <begin position="21"/>
        <end position="171"/>
    </location>
</feature>
<proteinExistence type="predicted"/>
<evidence type="ECO:0000313" key="3">
    <source>
        <dbReference type="EMBL" id="PZQ18392.1"/>
    </source>
</evidence>
<evidence type="ECO:0000256" key="1">
    <source>
        <dbReference type="SAM" id="MobiDB-lite"/>
    </source>
</evidence>
<dbReference type="EMBL" id="QFPO01000003">
    <property type="protein sequence ID" value="PZQ18392.1"/>
    <property type="molecule type" value="Genomic_DNA"/>
</dbReference>
<protein>
    <submittedName>
        <fullName evidence="3">Uncharacterized protein</fullName>
    </submittedName>
</protein>
<accession>A0A2W5KMY6</accession>
<feature type="compositionally biased region" description="Polar residues" evidence="1">
    <location>
        <begin position="143"/>
        <end position="159"/>
    </location>
</feature>
<sequence length="171" mass="17368">MNTLSLIGTALFALGTMSLATDGQARERSRSVARDAHGGQVSVTRSNAAFDAQRQRRWQADGQGNASIERDAHIDGARGASATRNAGAYRHADGSAGRYGSVSIDGRRGGSATSTGAITRAADGSIAGSRSTSATGPNGGTYSGSTTRVDGSVQHSHSCTDAAGQPVACRR</sequence>
<reference evidence="3 4" key="1">
    <citation type="submission" date="2017-08" db="EMBL/GenBank/DDBJ databases">
        <title>Infants hospitalized years apart are colonized by the same room-sourced microbial strains.</title>
        <authorList>
            <person name="Brooks B."/>
            <person name="Olm M.R."/>
            <person name="Firek B.A."/>
            <person name="Baker R."/>
            <person name="Thomas B.C."/>
            <person name="Morowitz M.J."/>
            <person name="Banfield J.F."/>
        </authorList>
    </citation>
    <scope>NUCLEOTIDE SEQUENCE [LARGE SCALE GENOMIC DNA]</scope>
    <source>
        <strain evidence="3">S2_005_003_R2_42</strain>
    </source>
</reference>
<evidence type="ECO:0000256" key="2">
    <source>
        <dbReference type="SAM" id="SignalP"/>
    </source>
</evidence>
<dbReference type="AlphaFoldDB" id="A0A2W5KMY6"/>
<comment type="caution">
    <text evidence="3">The sequence shown here is derived from an EMBL/GenBank/DDBJ whole genome shotgun (WGS) entry which is preliminary data.</text>
</comment>
<organism evidence="3 4">
    <name type="scientific">Rhodanobacter denitrificans</name>
    <dbReference type="NCBI Taxonomy" id="666685"/>
    <lineage>
        <taxon>Bacteria</taxon>
        <taxon>Pseudomonadati</taxon>
        <taxon>Pseudomonadota</taxon>
        <taxon>Gammaproteobacteria</taxon>
        <taxon>Lysobacterales</taxon>
        <taxon>Rhodanobacteraceae</taxon>
        <taxon>Rhodanobacter</taxon>
    </lineage>
</organism>
<feature type="signal peptide" evidence="2">
    <location>
        <begin position="1"/>
        <end position="20"/>
    </location>
</feature>
<gene>
    <name evidence="3" type="ORF">DI564_03555</name>
</gene>
<feature type="region of interest" description="Disordered" evidence="1">
    <location>
        <begin position="53"/>
        <end position="171"/>
    </location>
</feature>
<keyword evidence="2" id="KW-0732">Signal</keyword>
<name>A0A2W5KMY6_9GAMM</name>